<dbReference type="OrthoDB" id="10064708at2759"/>
<dbReference type="EC" id="5.1.99.6" evidence="9"/>
<dbReference type="NCBIfam" id="TIGR00197">
    <property type="entry name" value="yjeF_nterm"/>
    <property type="match status" value="1"/>
</dbReference>
<dbReference type="Gene3D" id="3.40.50.1820">
    <property type="entry name" value="alpha/beta hydrolase"/>
    <property type="match status" value="1"/>
</dbReference>
<dbReference type="NCBIfam" id="TIGR00558">
    <property type="entry name" value="pdxH"/>
    <property type="match status" value="1"/>
</dbReference>
<feature type="binding site" evidence="9">
    <location>
        <position position="573"/>
    </location>
    <ligand>
        <name>K(+)</name>
        <dbReference type="ChEBI" id="CHEBI:29103"/>
    </ligand>
</feature>
<dbReference type="AlphaFoldDB" id="A0A5N5HRG8"/>
<keyword evidence="7" id="KW-0560">Oxidoreductase</keyword>
<comment type="pathway">
    <text evidence="3">Cofactor metabolism; pyridoxal 5'-phosphate salvage; pyridoxal 5'-phosphate from pyridoxine 5'-phosphate: step 1/1.</text>
</comment>
<evidence type="ECO:0000256" key="6">
    <source>
        <dbReference type="ARBA" id="ARBA00022643"/>
    </source>
</evidence>
<evidence type="ECO:0000313" key="11">
    <source>
        <dbReference type="EMBL" id="KAB2628841.1"/>
    </source>
</evidence>
<feature type="binding site" evidence="9">
    <location>
        <begin position="463"/>
        <end position="467"/>
    </location>
    <ligand>
        <name>(6S)-NADPHX</name>
        <dbReference type="ChEBI" id="CHEBI:64076"/>
    </ligand>
</feature>
<dbReference type="Pfam" id="PF03853">
    <property type="entry name" value="YjeF_N"/>
    <property type="match status" value="1"/>
</dbReference>
<evidence type="ECO:0000256" key="3">
    <source>
        <dbReference type="ARBA" id="ARBA00005037"/>
    </source>
</evidence>
<dbReference type="PANTHER" id="PTHR22778">
    <property type="entry name" value="OVARIAN CANCER GENE-2 PROTEIN-RELATED"/>
    <property type="match status" value="1"/>
</dbReference>
<feature type="binding site" evidence="9">
    <location>
        <position position="528"/>
    </location>
    <ligand>
        <name>K(+)</name>
        <dbReference type="ChEBI" id="CHEBI:29103"/>
    </ligand>
</feature>
<dbReference type="FunFam" id="3.40.50.1820:FF:000133">
    <property type="entry name" value="esterase AGAP003155"/>
    <property type="match status" value="1"/>
</dbReference>
<dbReference type="Proteomes" id="UP000327157">
    <property type="component" value="Chromosome 8"/>
</dbReference>
<dbReference type="PANTHER" id="PTHR22778:SF51">
    <property type="entry name" value="DIHYDROFOLATE REDUCTASE"/>
    <property type="match status" value="1"/>
</dbReference>
<gene>
    <name evidence="11" type="ORF">D8674_033636</name>
</gene>
<dbReference type="InterPro" id="IPR005645">
    <property type="entry name" value="FSH-like_dom"/>
</dbReference>
<dbReference type="Pfam" id="PF10590">
    <property type="entry name" value="PNP_phzG_C"/>
    <property type="match status" value="1"/>
</dbReference>
<comment type="function">
    <text evidence="9">Catalyzes the epimerization of the S- and R-forms of NAD(P)HX, a damaged form of NAD(P)H that is a result of enzymatic or heat-dependent hydration. This is a prerequisite for the S-specific NAD(P)H-hydrate dehydratase to allow the repair of both epimers of NAD(P)HX.</text>
</comment>
<comment type="pathway">
    <text evidence="2">Cofactor metabolism; pyridoxal 5'-phosphate salvage; pyridoxal 5'-phosphate from pyridoxamine 5'-phosphate: step 1/1.</text>
</comment>
<accession>A0A5N5HRG8</accession>
<keyword evidence="9" id="KW-0413">Isomerase</keyword>
<dbReference type="HAMAP" id="MF_01629">
    <property type="entry name" value="PdxH"/>
    <property type="match status" value="1"/>
</dbReference>
<dbReference type="InterPro" id="IPR019740">
    <property type="entry name" value="Pyridox_Oxase_CS"/>
</dbReference>
<dbReference type="GO" id="GO:0004733">
    <property type="term" value="F:pyridoxamine phosphate oxidase activity"/>
    <property type="evidence" value="ECO:0007669"/>
    <property type="project" value="InterPro"/>
</dbReference>
<dbReference type="InterPro" id="IPR029058">
    <property type="entry name" value="AB_hydrolase_fold"/>
</dbReference>
<feature type="domain" description="YjeF N-terminal" evidence="10">
    <location>
        <begin position="413"/>
        <end position="628"/>
    </location>
</feature>
<dbReference type="Pfam" id="PF03959">
    <property type="entry name" value="FSH1"/>
    <property type="match status" value="1"/>
</dbReference>
<dbReference type="GO" id="GO:0046872">
    <property type="term" value="F:metal ion binding"/>
    <property type="evidence" value="ECO:0007669"/>
    <property type="project" value="UniProtKB-KW"/>
</dbReference>
<keyword evidence="9" id="KW-0520">NAD</keyword>
<evidence type="ECO:0000256" key="8">
    <source>
        <dbReference type="ARBA" id="ARBA00023096"/>
    </source>
</evidence>
<evidence type="ECO:0000256" key="5">
    <source>
        <dbReference type="ARBA" id="ARBA00022630"/>
    </source>
</evidence>
<keyword evidence="5" id="KW-0285">Flavoprotein</keyword>
<dbReference type="Pfam" id="PF01243">
    <property type="entry name" value="PNPOx_N"/>
    <property type="match status" value="1"/>
</dbReference>
<dbReference type="InterPro" id="IPR036652">
    <property type="entry name" value="YjeF_N_dom_sf"/>
</dbReference>
<dbReference type="PROSITE" id="PS01064">
    <property type="entry name" value="PYRIDOX_OXIDASE"/>
    <property type="match status" value="1"/>
</dbReference>
<dbReference type="InterPro" id="IPR012349">
    <property type="entry name" value="Split_barrel_FMN-bd"/>
</dbReference>
<dbReference type="SUPFAM" id="SSF64153">
    <property type="entry name" value="YjeF N-terminal domain-like"/>
    <property type="match status" value="1"/>
</dbReference>
<evidence type="ECO:0000256" key="4">
    <source>
        <dbReference type="ARBA" id="ARBA00011738"/>
    </source>
</evidence>
<comment type="catalytic activity">
    <reaction evidence="9">
        <text>(6R)-NADHX = (6S)-NADHX</text>
        <dbReference type="Rhea" id="RHEA:32215"/>
        <dbReference type="ChEBI" id="CHEBI:64074"/>
        <dbReference type="ChEBI" id="CHEBI:64075"/>
        <dbReference type="EC" id="5.1.99.6"/>
    </reaction>
</comment>
<keyword evidence="12" id="KW-1185">Reference proteome</keyword>
<keyword evidence="6" id="KW-0288">FMN</keyword>
<dbReference type="NCBIfam" id="NF004231">
    <property type="entry name" value="PRK05679.1"/>
    <property type="match status" value="1"/>
</dbReference>
<comment type="caution">
    <text evidence="11">The sequence shown here is derived from an EMBL/GenBank/DDBJ whole genome shotgun (WGS) entry which is preliminary data.</text>
</comment>
<keyword evidence="9" id="KW-0479">Metal-binding</keyword>
<protein>
    <recommendedName>
        <fullName evidence="9">NAD(P)H-hydrate epimerase</fullName>
        <ecNumber evidence="9">5.1.99.6</ecNumber>
    </recommendedName>
    <alternativeName>
        <fullName evidence="9">NAD(P)HX epimerase</fullName>
    </alternativeName>
</protein>
<comment type="cofactor">
    <cofactor evidence="9">
        <name>K(+)</name>
        <dbReference type="ChEBI" id="CHEBI:29103"/>
    </cofactor>
    <text evidence="9">Binds 1 potassium ion per subunit.</text>
</comment>
<dbReference type="HAMAP" id="MF_01966">
    <property type="entry name" value="NADHX_epimerase"/>
    <property type="match status" value="1"/>
</dbReference>
<feature type="binding site" evidence="9">
    <location>
        <position position="570"/>
    </location>
    <ligand>
        <name>(6S)-NADPHX</name>
        <dbReference type="ChEBI" id="CHEBI:64076"/>
    </ligand>
</feature>
<comment type="subunit">
    <text evidence="4">Homodimer.</text>
</comment>
<evidence type="ECO:0000256" key="9">
    <source>
        <dbReference type="HAMAP-Rule" id="MF_03159"/>
    </source>
</evidence>
<reference evidence="11 12" key="3">
    <citation type="submission" date="2019-11" db="EMBL/GenBank/DDBJ databases">
        <title>A de novo genome assembly of a pear dwarfing rootstock.</title>
        <authorList>
            <person name="Wang F."/>
            <person name="Wang J."/>
            <person name="Li S."/>
            <person name="Zhang Y."/>
            <person name="Fang M."/>
            <person name="Ma L."/>
            <person name="Zhao Y."/>
            <person name="Jiang S."/>
        </authorList>
    </citation>
    <scope>NUCLEOTIDE SEQUENCE [LARGE SCALE GENOMIC DNA]</scope>
    <source>
        <strain evidence="11">S2</strain>
        <tissue evidence="11">Leaf</tissue>
    </source>
</reference>
<dbReference type="SUPFAM" id="SSF53474">
    <property type="entry name" value="alpha/beta-Hydrolases"/>
    <property type="match status" value="1"/>
</dbReference>
<evidence type="ECO:0000259" key="10">
    <source>
        <dbReference type="PROSITE" id="PS51385"/>
    </source>
</evidence>
<dbReference type="GO" id="GO:0052856">
    <property type="term" value="F:NAD(P)HX epimerase activity"/>
    <property type="evidence" value="ECO:0007669"/>
    <property type="project" value="UniProtKB-UniRule"/>
</dbReference>
<dbReference type="GO" id="GO:0008615">
    <property type="term" value="P:pyridoxine biosynthetic process"/>
    <property type="evidence" value="ECO:0007669"/>
    <property type="project" value="UniProtKB-KW"/>
</dbReference>
<evidence type="ECO:0000256" key="2">
    <source>
        <dbReference type="ARBA" id="ARBA00004738"/>
    </source>
</evidence>
<feature type="binding site" evidence="9">
    <location>
        <position position="464"/>
    </location>
    <ligand>
        <name>K(+)</name>
        <dbReference type="ChEBI" id="CHEBI:29103"/>
    </ligand>
</feature>
<evidence type="ECO:0000256" key="1">
    <source>
        <dbReference type="ARBA" id="ARBA00001917"/>
    </source>
</evidence>
<keyword evidence="9" id="KW-0630">Potassium</keyword>
<dbReference type="EMBL" id="SMOL01000148">
    <property type="protein sequence ID" value="KAB2628841.1"/>
    <property type="molecule type" value="Genomic_DNA"/>
</dbReference>
<comment type="cofactor">
    <cofactor evidence="1">
        <name>FMN</name>
        <dbReference type="ChEBI" id="CHEBI:58210"/>
    </cofactor>
</comment>
<dbReference type="SUPFAM" id="SSF50475">
    <property type="entry name" value="FMN-binding split barrel"/>
    <property type="match status" value="1"/>
</dbReference>
<dbReference type="Gene3D" id="3.40.50.10260">
    <property type="entry name" value="YjeF N-terminal domain"/>
    <property type="match status" value="1"/>
</dbReference>
<dbReference type="InterPro" id="IPR011576">
    <property type="entry name" value="Pyridox_Oxase_N"/>
</dbReference>
<dbReference type="InterPro" id="IPR004443">
    <property type="entry name" value="YjeF_N_dom"/>
</dbReference>
<proteinExistence type="inferred from homology"/>
<reference evidence="12" key="2">
    <citation type="submission" date="2019-10" db="EMBL/GenBank/DDBJ databases">
        <title>A de novo genome assembly of a pear dwarfing rootstock.</title>
        <authorList>
            <person name="Wang F."/>
            <person name="Wang J."/>
            <person name="Li S."/>
            <person name="Zhang Y."/>
            <person name="Fang M."/>
            <person name="Ma L."/>
            <person name="Zhao Y."/>
            <person name="Jiang S."/>
        </authorList>
    </citation>
    <scope>NUCLEOTIDE SEQUENCE [LARGE SCALE GENOMIC DNA]</scope>
</reference>
<comment type="catalytic activity">
    <reaction evidence="9">
        <text>(6R)-NADPHX = (6S)-NADPHX</text>
        <dbReference type="Rhea" id="RHEA:32227"/>
        <dbReference type="ChEBI" id="CHEBI:64076"/>
        <dbReference type="ChEBI" id="CHEBI:64077"/>
        <dbReference type="EC" id="5.1.99.6"/>
    </reaction>
</comment>
<dbReference type="PROSITE" id="PS51385">
    <property type="entry name" value="YJEF_N"/>
    <property type="match status" value="1"/>
</dbReference>
<dbReference type="UniPathway" id="UPA01068">
    <property type="reaction ID" value="UER00304"/>
</dbReference>
<dbReference type="InterPro" id="IPR000659">
    <property type="entry name" value="Pyridox_Oxase"/>
</dbReference>
<dbReference type="FunFam" id="3.40.50.10260:FF:000006">
    <property type="entry name" value="NAD(P)H-hydrate epimerase"/>
    <property type="match status" value="1"/>
</dbReference>
<dbReference type="GO" id="GO:0010181">
    <property type="term" value="F:FMN binding"/>
    <property type="evidence" value="ECO:0007669"/>
    <property type="project" value="InterPro"/>
</dbReference>
<evidence type="ECO:0000313" key="12">
    <source>
        <dbReference type="Proteomes" id="UP000327157"/>
    </source>
</evidence>
<dbReference type="FunFam" id="2.30.110.10:FF:000005">
    <property type="entry name" value="NAD(P)H-hydrate epimerase"/>
    <property type="match status" value="1"/>
</dbReference>
<reference evidence="11 12" key="1">
    <citation type="submission" date="2019-09" db="EMBL/GenBank/DDBJ databases">
        <authorList>
            <person name="Ou C."/>
        </authorList>
    </citation>
    <scope>NUCLEOTIDE SEQUENCE [LARGE SCALE GENOMIC DNA]</scope>
    <source>
        <strain evidence="11">S2</strain>
        <tissue evidence="11">Leaf</tissue>
    </source>
</reference>
<keyword evidence="8" id="KW-0664">Pyridoxine biosynthesis</keyword>
<dbReference type="InterPro" id="IPR019576">
    <property type="entry name" value="Pyridoxamine_oxidase_dimer_C"/>
</dbReference>
<comment type="caution">
    <text evidence="9">Lacks conserved residue(s) required for the propagation of feature annotation.</text>
</comment>
<name>A0A5N5HRG8_9ROSA</name>
<comment type="similarity">
    <text evidence="9">Belongs to the NnrE/AIBP family.</text>
</comment>
<dbReference type="Gene3D" id="2.30.110.10">
    <property type="entry name" value="Electron Transport, Fmn-binding Protein, Chain A"/>
    <property type="match status" value="1"/>
</dbReference>
<keyword evidence="9" id="KW-0547">Nucleotide-binding</keyword>
<feature type="binding site" evidence="9">
    <location>
        <begin position="532"/>
        <end position="538"/>
    </location>
    <ligand>
        <name>(6S)-NADPHX</name>
        <dbReference type="ChEBI" id="CHEBI:64076"/>
    </ligand>
</feature>
<sequence length="861" mass="96177">MTSSLASNTVIHMERGRAPHDVVKAKLALKPAPVKSNQIPHAFHRSSHTTGAPEKKKNNLVDRSEYSYSPYYLRKTGEKENMGSQGSEGGGGGCSRKPRFLCLHGFRTNGEIMRKQVGKWPESVLENFDMVYLDAPFPAQGKSEVEGIFDPPYYEWFQFNKEFTEYTNFDKCLEYIEDYMIKQGPFDGLVGFSQGAIISAGLPGLQAKGVALTKVPKIKFLIIIGGAKFKSQAVADDAYSSSIQCPSLHFLGEMDFLKPYGLELLEHCEDASVIHHPKGHTVPRLDEKGLETMMSFIDKIQKILAEKDQHYSARSRRPMWSLARKTRKMTRLLILTQSLSSNPIPKPTISNAYTSFHIPPSSLSTSAFLQPVRSPAIRAFCSNPSGAAGVGSVHAAPSMQNPEDISYLTQREAAEIDEVLMGPLGFSVDQLMELAGLSVATSIAEVYKPSEYNRVLAICGPGNNGGDGLVAARHLHHFGYKPSVCYPRRTAKPLYAGLVTQLESLSVPFISVEDLPLDLSKDFDIIVDAMFGFSFHGSPRPPFDNLIQKLVCINKYDQTCEKSSVIVSIDIPSGWHVEGDGGVEGIKPDMLVSLTAPKLCAKKFFGPHHFLGGRFVPPSIADKYKLRLPPYPGTSMCVRIGRPPQVDISALRENYISPEFLEEQVEADPFDQFRKWFDDVVAAGLREPNAMALSTAAKNGKISSRMVLLKGFDKNGFVWYTNYESRKAHELSENPHASLLFYWDSLNRQVRVEGSVQKVSDEESDQYFHSRPRGSQIGAIVSKQSTVVPGRHVLYDQYKELEEKFSDGSLIPKPKNWGGYRLKPEMFEFWQGQKSRLHDRLRYSPEEINGQQVWKIERLAP</sequence>
<organism evidence="11 12">
    <name type="scientific">Pyrus ussuriensis x Pyrus communis</name>
    <dbReference type="NCBI Taxonomy" id="2448454"/>
    <lineage>
        <taxon>Eukaryota</taxon>
        <taxon>Viridiplantae</taxon>
        <taxon>Streptophyta</taxon>
        <taxon>Embryophyta</taxon>
        <taxon>Tracheophyta</taxon>
        <taxon>Spermatophyta</taxon>
        <taxon>Magnoliopsida</taxon>
        <taxon>eudicotyledons</taxon>
        <taxon>Gunneridae</taxon>
        <taxon>Pentapetalae</taxon>
        <taxon>rosids</taxon>
        <taxon>fabids</taxon>
        <taxon>Rosales</taxon>
        <taxon>Rosaceae</taxon>
        <taxon>Amygdaloideae</taxon>
        <taxon>Maleae</taxon>
        <taxon>Pyrus</taxon>
    </lineage>
</organism>
<evidence type="ECO:0000256" key="7">
    <source>
        <dbReference type="ARBA" id="ARBA00023002"/>
    </source>
</evidence>